<evidence type="ECO:0000259" key="3">
    <source>
        <dbReference type="Pfam" id="PF19305"/>
    </source>
</evidence>
<feature type="domain" description="MmgE/PrpD N-terminal" evidence="2">
    <location>
        <begin position="15"/>
        <end position="254"/>
    </location>
</feature>
<evidence type="ECO:0000259" key="2">
    <source>
        <dbReference type="Pfam" id="PF03972"/>
    </source>
</evidence>
<dbReference type="GO" id="GO:0016829">
    <property type="term" value="F:lyase activity"/>
    <property type="evidence" value="ECO:0007669"/>
    <property type="project" value="InterPro"/>
</dbReference>
<dbReference type="InterPro" id="IPR042188">
    <property type="entry name" value="MmgE/PrpD_sf_2"/>
</dbReference>
<dbReference type="InterPro" id="IPR036148">
    <property type="entry name" value="MmgE/PrpD_sf"/>
</dbReference>
<protein>
    <submittedName>
        <fullName evidence="4">MmgE/PrpD family protein</fullName>
    </submittedName>
</protein>
<accession>A0A437NW52</accession>
<name>A0A437NW52_9HYPH</name>
<organism evidence="4 5">
    <name type="scientific">Methylobacterium oryzihabitans</name>
    <dbReference type="NCBI Taxonomy" id="2499852"/>
    <lineage>
        <taxon>Bacteria</taxon>
        <taxon>Pseudomonadati</taxon>
        <taxon>Pseudomonadota</taxon>
        <taxon>Alphaproteobacteria</taxon>
        <taxon>Hyphomicrobiales</taxon>
        <taxon>Methylobacteriaceae</taxon>
        <taxon>Methylobacterium</taxon>
    </lineage>
</organism>
<dbReference type="PANTHER" id="PTHR16943">
    <property type="entry name" value="2-METHYLCITRATE DEHYDRATASE-RELATED"/>
    <property type="match status" value="1"/>
</dbReference>
<gene>
    <name evidence="4" type="ORF">EOE48_23920</name>
</gene>
<dbReference type="InterPro" id="IPR045336">
    <property type="entry name" value="MmgE_PrpD_N"/>
</dbReference>
<feature type="domain" description="MmgE/PrpD C-terminal" evidence="3">
    <location>
        <begin position="275"/>
        <end position="420"/>
    </location>
</feature>
<sequence>MTRAVPLPATAGATQRLGAFAAGVRWADAPEAVRRTALRSLLNGLATALGSAHDPAVAAAATALGRFGGAAQATVIGRGERLDAGAAAFVNAVAMNLLDFDDTHLPTVIHVTAPVLAPALAVAEWRGADGAACLEAFAAGAEIACRVGLAVTPGHYRRGWHITSTAGCFGAAAAAGKLLGLDAEGIAAALGLASSLACGHVENLPSAGKNASVGSAARSGILAALLAEAGQRAAPLAIEGPLGWARACGDEPDLDAIEAGLGDHWEFARNTFKPYPAGIVMHAVIDAALDLRGRHGLDPSAIRTVAVHGDALLLARGDRVVRSARDARVSLQHCAAIALARGRAGPAEFEDAAVFDPEVAALRERVRAGRDDGLPLGAARVSVTLDDGRDLSATVARARGSLENPLSDAEIEDKLRAAVAVGQGTCHPETVIRSAWEIAEAGGLARLLAAVAG</sequence>
<dbReference type="OrthoDB" id="9795089at2"/>
<dbReference type="RefSeq" id="WP_127733397.1">
    <property type="nucleotide sequence ID" value="NZ_SACP01000033.1"/>
</dbReference>
<dbReference type="InterPro" id="IPR005656">
    <property type="entry name" value="MmgE_PrpD"/>
</dbReference>
<dbReference type="SUPFAM" id="SSF103378">
    <property type="entry name" value="2-methylcitrate dehydratase PrpD"/>
    <property type="match status" value="1"/>
</dbReference>
<comment type="caution">
    <text evidence="4">The sequence shown here is derived from an EMBL/GenBank/DDBJ whole genome shotgun (WGS) entry which is preliminary data.</text>
</comment>
<keyword evidence="5" id="KW-1185">Reference proteome</keyword>
<dbReference type="Proteomes" id="UP000286997">
    <property type="component" value="Unassembled WGS sequence"/>
</dbReference>
<dbReference type="PANTHER" id="PTHR16943:SF8">
    <property type="entry name" value="2-METHYLCITRATE DEHYDRATASE"/>
    <property type="match status" value="1"/>
</dbReference>
<evidence type="ECO:0000313" key="5">
    <source>
        <dbReference type="Proteomes" id="UP000286997"/>
    </source>
</evidence>
<dbReference type="InterPro" id="IPR045337">
    <property type="entry name" value="MmgE_PrpD_C"/>
</dbReference>
<dbReference type="Gene3D" id="1.10.4100.10">
    <property type="entry name" value="2-methylcitrate dehydratase PrpD"/>
    <property type="match status" value="1"/>
</dbReference>
<dbReference type="InterPro" id="IPR042183">
    <property type="entry name" value="MmgE/PrpD_sf_1"/>
</dbReference>
<proteinExistence type="inferred from homology"/>
<reference evidence="4 5" key="1">
    <citation type="submission" date="2019-01" db="EMBL/GenBank/DDBJ databases">
        <authorList>
            <person name="Chen W.-M."/>
        </authorList>
    </citation>
    <scope>NUCLEOTIDE SEQUENCE [LARGE SCALE GENOMIC DNA]</scope>
    <source>
        <strain evidence="4 5">TER-1</strain>
    </source>
</reference>
<dbReference type="AlphaFoldDB" id="A0A437NW52"/>
<evidence type="ECO:0000256" key="1">
    <source>
        <dbReference type="ARBA" id="ARBA00006174"/>
    </source>
</evidence>
<dbReference type="Gene3D" id="3.30.1330.120">
    <property type="entry name" value="2-methylcitrate dehydratase PrpD"/>
    <property type="match status" value="1"/>
</dbReference>
<comment type="similarity">
    <text evidence="1">Belongs to the PrpD family.</text>
</comment>
<dbReference type="Pfam" id="PF03972">
    <property type="entry name" value="MmgE_PrpD_N"/>
    <property type="match status" value="1"/>
</dbReference>
<dbReference type="Pfam" id="PF19305">
    <property type="entry name" value="MmgE_PrpD_C"/>
    <property type="match status" value="1"/>
</dbReference>
<dbReference type="EMBL" id="SACP01000033">
    <property type="protein sequence ID" value="RVU14234.1"/>
    <property type="molecule type" value="Genomic_DNA"/>
</dbReference>
<evidence type="ECO:0000313" key="4">
    <source>
        <dbReference type="EMBL" id="RVU14234.1"/>
    </source>
</evidence>